<dbReference type="InterPro" id="IPR008979">
    <property type="entry name" value="Galactose-bd-like_sf"/>
</dbReference>
<accession>A0A1Y6CE47</accession>
<gene>
    <name evidence="2" type="ORF">SAMN06296036_11857</name>
</gene>
<dbReference type="PROSITE" id="PS51257">
    <property type="entry name" value="PROKAR_LIPOPROTEIN"/>
    <property type="match status" value="1"/>
</dbReference>
<feature type="compositionally biased region" description="Acidic residues" evidence="1">
    <location>
        <begin position="97"/>
        <end position="111"/>
    </location>
</feature>
<name>A0A1Y6CE47_9BACT</name>
<organism evidence="2 3">
    <name type="scientific">Pseudobacteriovorax antillogorgiicola</name>
    <dbReference type="NCBI Taxonomy" id="1513793"/>
    <lineage>
        <taxon>Bacteria</taxon>
        <taxon>Pseudomonadati</taxon>
        <taxon>Bdellovibrionota</taxon>
        <taxon>Oligoflexia</taxon>
        <taxon>Oligoflexales</taxon>
        <taxon>Pseudobacteriovoracaceae</taxon>
        <taxon>Pseudobacteriovorax</taxon>
    </lineage>
</organism>
<feature type="region of interest" description="Disordered" evidence="1">
    <location>
        <begin position="23"/>
        <end position="123"/>
    </location>
</feature>
<dbReference type="Gene3D" id="2.60.120.260">
    <property type="entry name" value="Galactose-binding domain-like"/>
    <property type="match status" value="1"/>
</dbReference>
<dbReference type="SUPFAM" id="SSF49785">
    <property type="entry name" value="Galactose-binding domain-like"/>
    <property type="match status" value="1"/>
</dbReference>
<protein>
    <submittedName>
        <fullName evidence="2">Uncharacterized protein</fullName>
    </submittedName>
</protein>
<dbReference type="Proteomes" id="UP000192907">
    <property type="component" value="Unassembled WGS sequence"/>
</dbReference>
<evidence type="ECO:0000313" key="2">
    <source>
        <dbReference type="EMBL" id="SMF56763.1"/>
    </source>
</evidence>
<proteinExistence type="predicted"/>
<dbReference type="OrthoDB" id="5761316at2"/>
<reference evidence="3" key="1">
    <citation type="submission" date="2017-04" db="EMBL/GenBank/DDBJ databases">
        <authorList>
            <person name="Varghese N."/>
            <person name="Submissions S."/>
        </authorList>
    </citation>
    <scope>NUCLEOTIDE SEQUENCE [LARGE SCALE GENOMIC DNA]</scope>
    <source>
        <strain evidence="3">RKEM611</strain>
    </source>
</reference>
<keyword evidence="3" id="KW-1185">Reference proteome</keyword>
<sequence>MNNRLTPGLWLTLIILTACNQGGGNQQESIETQSHVSENLGDGDLNVGQGGRANPQEQSMDELMTDEPMEELPPETSPGGENAEGGDDNQVEVAETSSDEDAQDDEQDTEPVAEPSPAPKVKPWSQVDAVFEAAILLGDLDLSYCQKEVLEFEGCSKLESRAQRQANRFQEICKQQALISYRAANTDKHLKIVEIKRRLAEEIPAETNRHDRVTARLARKIERISANLDKRILKLENRLGKIDSKLTKTYQKAAKKQCVLLPAAQEGNHVENGSFEATDLGGSSWNIFTSEQVPAWNIEWNHSEACDGNRAPSVEIQKAFVLGRSIDAADGNQYLELDSDCKGRGSKKTTVTMSQIINTIPGRTYEISFAFRARPGNRGNQALAVNFGDTEVYAEENIPNTQDWLFESIVVTATSFQTTISFSDFGDANTFGTLLDDVAVMDITE</sequence>
<dbReference type="AlphaFoldDB" id="A0A1Y6CE47"/>
<evidence type="ECO:0000256" key="1">
    <source>
        <dbReference type="SAM" id="MobiDB-lite"/>
    </source>
</evidence>
<evidence type="ECO:0000313" key="3">
    <source>
        <dbReference type="Proteomes" id="UP000192907"/>
    </source>
</evidence>
<dbReference type="EMBL" id="FWZT01000018">
    <property type="protein sequence ID" value="SMF56763.1"/>
    <property type="molecule type" value="Genomic_DNA"/>
</dbReference>
<feature type="compositionally biased region" description="Acidic residues" evidence="1">
    <location>
        <begin position="59"/>
        <end position="73"/>
    </location>
</feature>
<dbReference type="RefSeq" id="WP_132322370.1">
    <property type="nucleotide sequence ID" value="NZ_FWZT01000018.1"/>
</dbReference>
<feature type="compositionally biased region" description="Polar residues" evidence="1">
    <location>
        <begin position="26"/>
        <end position="37"/>
    </location>
</feature>